<name>A0ACB7HGI7_MANES</name>
<organism evidence="1 2">
    <name type="scientific">Manihot esculenta</name>
    <name type="common">Cassava</name>
    <name type="synonym">Jatropha manihot</name>
    <dbReference type="NCBI Taxonomy" id="3983"/>
    <lineage>
        <taxon>Eukaryota</taxon>
        <taxon>Viridiplantae</taxon>
        <taxon>Streptophyta</taxon>
        <taxon>Embryophyta</taxon>
        <taxon>Tracheophyta</taxon>
        <taxon>Spermatophyta</taxon>
        <taxon>Magnoliopsida</taxon>
        <taxon>eudicotyledons</taxon>
        <taxon>Gunneridae</taxon>
        <taxon>Pentapetalae</taxon>
        <taxon>rosids</taxon>
        <taxon>fabids</taxon>
        <taxon>Malpighiales</taxon>
        <taxon>Euphorbiaceae</taxon>
        <taxon>Crotonoideae</taxon>
        <taxon>Manihoteae</taxon>
        <taxon>Manihot</taxon>
    </lineage>
</organism>
<reference evidence="2" key="1">
    <citation type="journal article" date="2016" name="Nat. Biotechnol.">
        <title>Sequencing wild and cultivated cassava and related species reveals extensive interspecific hybridization and genetic diversity.</title>
        <authorList>
            <person name="Bredeson J.V."/>
            <person name="Lyons J.B."/>
            <person name="Prochnik S.E."/>
            <person name="Wu G.A."/>
            <person name="Ha C.M."/>
            <person name="Edsinger-Gonzales E."/>
            <person name="Grimwood J."/>
            <person name="Schmutz J."/>
            <person name="Rabbi I.Y."/>
            <person name="Egesi C."/>
            <person name="Nauluvula P."/>
            <person name="Lebot V."/>
            <person name="Ndunguru J."/>
            <person name="Mkamilo G."/>
            <person name="Bart R.S."/>
            <person name="Setter T.L."/>
            <person name="Gleadow R.M."/>
            <person name="Kulakow P."/>
            <person name="Ferguson M.E."/>
            <person name="Rounsley S."/>
            <person name="Rokhsar D.S."/>
        </authorList>
    </citation>
    <scope>NUCLEOTIDE SEQUENCE [LARGE SCALE GENOMIC DNA]</scope>
    <source>
        <strain evidence="2">cv. AM560-2</strain>
    </source>
</reference>
<dbReference type="EMBL" id="CM004393">
    <property type="protein sequence ID" value="KAG8650823.1"/>
    <property type="molecule type" value="Genomic_DNA"/>
</dbReference>
<accession>A0ACB7HGI7</accession>
<keyword evidence="2" id="KW-1185">Reference proteome</keyword>
<proteinExistence type="predicted"/>
<protein>
    <submittedName>
        <fullName evidence="1">Uncharacterized protein</fullName>
    </submittedName>
</protein>
<dbReference type="Proteomes" id="UP000091857">
    <property type="component" value="Chromosome 7"/>
</dbReference>
<comment type="caution">
    <text evidence="1">The sequence shown here is derived from an EMBL/GenBank/DDBJ whole genome shotgun (WGS) entry which is preliminary data.</text>
</comment>
<evidence type="ECO:0000313" key="1">
    <source>
        <dbReference type="EMBL" id="KAG8650823.1"/>
    </source>
</evidence>
<feature type="non-terminal residue" evidence="1">
    <location>
        <position position="1"/>
    </location>
</feature>
<feature type="non-terminal residue" evidence="1">
    <location>
        <position position="174"/>
    </location>
</feature>
<evidence type="ECO:0000313" key="2">
    <source>
        <dbReference type="Proteomes" id="UP000091857"/>
    </source>
</evidence>
<gene>
    <name evidence="1" type="ORF">MANES_07G074129v8</name>
</gene>
<sequence>VVASLEIPTLLLSGGRTRNSIFKIPIDINENFTCDIKKGTQFTSLINKTSLVIWDKSPMNHGYYFKAVDRTLRDILTNDSSMQVQTFGSKTILLGSNFKQILHVVMNNSKEEILNASLIKLKNKYSNNILRNLNPGLSLCNRTTLIITDHEKHVIATIIIIGSLVGNKVYIPRI</sequence>